<evidence type="ECO:0000313" key="2">
    <source>
        <dbReference type="Proteomes" id="UP000316988"/>
    </source>
</evidence>
<proteinExistence type="predicted"/>
<dbReference type="OrthoDB" id="3873597at2"/>
<dbReference type="Proteomes" id="UP000316988">
    <property type="component" value="Unassembled WGS sequence"/>
</dbReference>
<keyword evidence="2" id="KW-1185">Reference proteome</keyword>
<gene>
    <name evidence="1" type="ORF">FNM00_03745</name>
</gene>
<dbReference type="RefSeq" id="WP_143911670.1">
    <property type="nucleotide sequence ID" value="NZ_VLNT01000002.1"/>
</dbReference>
<sequence>MSQAALIDDLRAKMRELEGRPQVSSMRVHPVLEGLLEVQPGQVYTVGAASLAMLLMAGPSVQGQWAAVIGATDFGMQAAQAFGVALERTVLVPDPGADWLSVTAALIDVVPVVVVAGRAMASRDAQRIAARLHEHQGIVIAWDTAWPRARAHLRLTDVQWEGTDRGAGHLRARRATIEVQHPGRPSRRRELWLPDDHGQVRVADEPPLLRRVG</sequence>
<dbReference type="EMBL" id="VLNT01000002">
    <property type="protein sequence ID" value="TSD65549.1"/>
    <property type="molecule type" value="Genomic_DNA"/>
</dbReference>
<dbReference type="AlphaFoldDB" id="A0A554SGS7"/>
<accession>A0A554SGS7</accession>
<evidence type="ECO:0008006" key="3">
    <source>
        <dbReference type="Google" id="ProtNLM"/>
    </source>
</evidence>
<name>A0A554SGS7_9ACTN</name>
<organism evidence="1 2">
    <name type="scientific">Aeromicrobium piscarium</name>
    <dbReference type="NCBI Taxonomy" id="2590901"/>
    <lineage>
        <taxon>Bacteria</taxon>
        <taxon>Bacillati</taxon>
        <taxon>Actinomycetota</taxon>
        <taxon>Actinomycetes</taxon>
        <taxon>Propionibacteriales</taxon>
        <taxon>Nocardioidaceae</taxon>
        <taxon>Aeromicrobium</taxon>
    </lineage>
</organism>
<evidence type="ECO:0000313" key="1">
    <source>
        <dbReference type="EMBL" id="TSD65549.1"/>
    </source>
</evidence>
<comment type="caution">
    <text evidence="1">The sequence shown here is derived from an EMBL/GenBank/DDBJ whole genome shotgun (WGS) entry which is preliminary data.</text>
</comment>
<reference evidence="1 2" key="1">
    <citation type="submission" date="2019-07" db="EMBL/GenBank/DDBJ databases">
        <authorList>
            <person name="Zhao L.H."/>
        </authorList>
    </citation>
    <scope>NUCLEOTIDE SEQUENCE [LARGE SCALE GENOMIC DNA]</scope>
    <source>
        <strain evidence="1 2">Co35</strain>
    </source>
</reference>
<protein>
    <recommendedName>
        <fullName evidence="3">Protein ImuA</fullName>
    </recommendedName>
</protein>